<dbReference type="SMART" id="SM00448">
    <property type="entry name" value="REC"/>
    <property type="match status" value="1"/>
</dbReference>
<keyword evidence="4" id="KW-0804">Transcription</keyword>
<protein>
    <submittedName>
        <fullName evidence="8">DNA-binding response regulator</fullName>
    </submittedName>
</protein>
<dbReference type="Pfam" id="PF00072">
    <property type="entry name" value="Response_reg"/>
    <property type="match status" value="1"/>
</dbReference>
<dbReference type="GO" id="GO:0003677">
    <property type="term" value="F:DNA binding"/>
    <property type="evidence" value="ECO:0007669"/>
    <property type="project" value="UniProtKB-KW"/>
</dbReference>
<dbReference type="InterPro" id="IPR011006">
    <property type="entry name" value="CheY-like_superfamily"/>
</dbReference>
<dbReference type="InterPro" id="IPR058245">
    <property type="entry name" value="NreC/VraR/RcsB-like_REC"/>
</dbReference>
<dbReference type="PROSITE" id="PS00622">
    <property type="entry name" value="HTH_LUXR_1"/>
    <property type="match status" value="1"/>
</dbReference>
<dbReference type="Proteomes" id="UP000612899">
    <property type="component" value="Unassembled WGS sequence"/>
</dbReference>
<evidence type="ECO:0000256" key="2">
    <source>
        <dbReference type="ARBA" id="ARBA00023015"/>
    </source>
</evidence>
<dbReference type="CDD" id="cd06170">
    <property type="entry name" value="LuxR_C_like"/>
    <property type="match status" value="1"/>
</dbReference>
<evidence type="ECO:0000313" key="8">
    <source>
        <dbReference type="EMBL" id="GIH07986.1"/>
    </source>
</evidence>
<dbReference type="InterPro" id="IPR001789">
    <property type="entry name" value="Sig_transdc_resp-reg_receiver"/>
</dbReference>
<keyword evidence="3 8" id="KW-0238">DNA-binding</keyword>
<feature type="domain" description="Response regulatory" evidence="7">
    <location>
        <begin position="3"/>
        <end position="119"/>
    </location>
</feature>
<name>A0A8J3QET3_9ACTN</name>
<evidence type="ECO:0000259" key="7">
    <source>
        <dbReference type="PROSITE" id="PS50110"/>
    </source>
</evidence>
<evidence type="ECO:0000313" key="9">
    <source>
        <dbReference type="Proteomes" id="UP000612899"/>
    </source>
</evidence>
<dbReference type="SMART" id="SM00421">
    <property type="entry name" value="HTH_LUXR"/>
    <property type="match status" value="1"/>
</dbReference>
<evidence type="ECO:0000256" key="4">
    <source>
        <dbReference type="ARBA" id="ARBA00023163"/>
    </source>
</evidence>
<dbReference type="EMBL" id="BONY01000043">
    <property type="protein sequence ID" value="GIH07986.1"/>
    <property type="molecule type" value="Genomic_DNA"/>
</dbReference>
<feature type="domain" description="HTH luxR-type" evidence="6">
    <location>
        <begin position="150"/>
        <end position="215"/>
    </location>
</feature>
<accession>A0A8J3QET3</accession>
<dbReference type="SUPFAM" id="SSF52172">
    <property type="entry name" value="CheY-like"/>
    <property type="match status" value="1"/>
</dbReference>
<dbReference type="PANTHER" id="PTHR43214:SF24">
    <property type="entry name" value="TRANSCRIPTIONAL REGULATORY PROTEIN NARL-RELATED"/>
    <property type="match status" value="1"/>
</dbReference>
<feature type="modified residue" description="4-aspartylphosphate" evidence="5">
    <location>
        <position position="54"/>
    </location>
</feature>
<keyword evidence="2" id="KW-0805">Transcription regulation</keyword>
<dbReference type="GO" id="GO:0006355">
    <property type="term" value="P:regulation of DNA-templated transcription"/>
    <property type="evidence" value="ECO:0007669"/>
    <property type="project" value="InterPro"/>
</dbReference>
<dbReference type="AlphaFoldDB" id="A0A8J3QET3"/>
<comment type="caution">
    <text evidence="8">The sequence shown here is derived from an EMBL/GenBank/DDBJ whole genome shotgun (WGS) entry which is preliminary data.</text>
</comment>
<gene>
    <name evidence="8" type="ORF">Rhe02_60530</name>
</gene>
<dbReference type="RefSeq" id="WP_203911759.1">
    <property type="nucleotide sequence ID" value="NZ_BONY01000043.1"/>
</dbReference>
<evidence type="ECO:0000256" key="1">
    <source>
        <dbReference type="ARBA" id="ARBA00022553"/>
    </source>
</evidence>
<dbReference type="InterPro" id="IPR016032">
    <property type="entry name" value="Sig_transdc_resp-reg_C-effctor"/>
</dbReference>
<dbReference type="Pfam" id="PF00196">
    <property type="entry name" value="GerE"/>
    <property type="match status" value="1"/>
</dbReference>
<dbReference type="PRINTS" id="PR00038">
    <property type="entry name" value="HTHLUXR"/>
</dbReference>
<dbReference type="InterPro" id="IPR039420">
    <property type="entry name" value="WalR-like"/>
</dbReference>
<dbReference type="GO" id="GO:0000160">
    <property type="term" value="P:phosphorelay signal transduction system"/>
    <property type="evidence" value="ECO:0007669"/>
    <property type="project" value="InterPro"/>
</dbReference>
<dbReference type="SUPFAM" id="SSF46894">
    <property type="entry name" value="C-terminal effector domain of the bipartite response regulators"/>
    <property type="match status" value="1"/>
</dbReference>
<sequence>MVRVLIVDDSDIVRRGLTTIIDTAEGFQVVGTATDGRDALTVAGRLKPDLVLMDIRMPGLDGLAATRELMSGESPPRIVILTTFNDDEYITEAVAAGAVGFMLKDAPPEQLLRALRAAADGLAMLDPAVTMQVMSQAAQGRTGTQLSDEEDQMVATLTDREREVLGLLGQGLSNADIGTALFMTEGTVKGHVSAIFSKLNVTNRVQAARLAFRAGLDEPE</sequence>
<organism evidence="8 9">
    <name type="scientific">Rhizocola hellebori</name>
    <dbReference type="NCBI Taxonomy" id="1392758"/>
    <lineage>
        <taxon>Bacteria</taxon>
        <taxon>Bacillati</taxon>
        <taxon>Actinomycetota</taxon>
        <taxon>Actinomycetes</taxon>
        <taxon>Micromonosporales</taxon>
        <taxon>Micromonosporaceae</taxon>
        <taxon>Rhizocola</taxon>
    </lineage>
</organism>
<dbReference type="Gene3D" id="3.40.50.2300">
    <property type="match status" value="1"/>
</dbReference>
<evidence type="ECO:0000256" key="3">
    <source>
        <dbReference type="ARBA" id="ARBA00023125"/>
    </source>
</evidence>
<evidence type="ECO:0000259" key="6">
    <source>
        <dbReference type="PROSITE" id="PS50043"/>
    </source>
</evidence>
<reference evidence="8" key="1">
    <citation type="submission" date="2021-01" db="EMBL/GenBank/DDBJ databases">
        <title>Whole genome shotgun sequence of Rhizocola hellebori NBRC 109834.</title>
        <authorList>
            <person name="Komaki H."/>
            <person name="Tamura T."/>
        </authorList>
    </citation>
    <scope>NUCLEOTIDE SEQUENCE</scope>
    <source>
        <strain evidence="8">NBRC 109834</strain>
    </source>
</reference>
<proteinExistence type="predicted"/>
<dbReference type="PROSITE" id="PS50110">
    <property type="entry name" value="RESPONSE_REGULATORY"/>
    <property type="match status" value="1"/>
</dbReference>
<keyword evidence="1 5" id="KW-0597">Phosphoprotein</keyword>
<evidence type="ECO:0000256" key="5">
    <source>
        <dbReference type="PROSITE-ProRule" id="PRU00169"/>
    </source>
</evidence>
<dbReference type="CDD" id="cd17535">
    <property type="entry name" value="REC_NarL-like"/>
    <property type="match status" value="1"/>
</dbReference>
<dbReference type="PROSITE" id="PS50043">
    <property type="entry name" value="HTH_LUXR_2"/>
    <property type="match status" value="1"/>
</dbReference>
<dbReference type="PANTHER" id="PTHR43214">
    <property type="entry name" value="TWO-COMPONENT RESPONSE REGULATOR"/>
    <property type="match status" value="1"/>
</dbReference>
<keyword evidence="9" id="KW-1185">Reference proteome</keyword>
<dbReference type="InterPro" id="IPR000792">
    <property type="entry name" value="Tscrpt_reg_LuxR_C"/>
</dbReference>